<keyword evidence="4" id="KW-1185">Reference proteome</keyword>
<keyword evidence="2" id="KW-1133">Transmembrane helix</keyword>
<evidence type="ECO:0000313" key="3">
    <source>
        <dbReference type="EMBL" id="KAI6298825.1"/>
    </source>
</evidence>
<evidence type="ECO:0000256" key="2">
    <source>
        <dbReference type="SAM" id="Phobius"/>
    </source>
</evidence>
<feature type="transmembrane region" description="Helical" evidence="2">
    <location>
        <begin position="64"/>
        <end position="85"/>
    </location>
</feature>
<keyword evidence="2" id="KW-0812">Transmembrane</keyword>
<feature type="region of interest" description="Disordered" evidence="1">
    <location>
        <begin position="19"/>
        <end position="41"/>
    </location>
</feature>
<dbReference type="EMBL" id="JABSND010000081">
    <property type="protein sequence ID" value="KAI6298825.1"/>
    <property type="molecule type" value="Genomic_DNA"/>
</dbReference>
<organism evidence="3 4">
    <name type="scientific">Pyricularia grisea</name>
    <name type="common">Crabgrass-specific blast fungus</name>
    <name type="synonym">Magnaporthe grisea</name>
    <dbReference type="NCBI Taxonomy" id="148305"/>
    <lineage>
        <taxon>Eukaryota</taxon>
        <taxon>Fungi</taxon>
        <taxon>Dikarya</taxon>
        <taxon>Ascomycota</taxon>
        <taxon>Pezizomycotina</taxon>
        <taxon>Sordariomycetes</taxon>
        <taxon>Sordariomycetidae</taxon>
        <taxon>Magnaporthales</taxon>
        <taxon>Pyriculariaceae</taxon>
        <taxon>Pyricularia</taxon>
    </lineage>
</organism>
<evidence type="ECO:0000256" key="1">
    <source>
        <dbReference type="SAM" id="MobiDB-lite"/>
    </source>
</evidence>
<comment type="caution">
    <text evidence="3">The sequence shown here is derived from an EMBL/GenBank/DDBJ whole genome shotgun (WGS) entry which is preliminary data.</text>
</comment>
<accession>A0ABQ8NLE5</accession>
<protein>
    <submittedName>
        <fullName evidence="3">Uncharacterized protein</fullName>
    </submittedName>
</protein>
<name>A0ABQ8NLE5_PYRGI</name>
<gene>
    <name evidence="3" type="ORF">MCOR33_005109</name>
</gene>
<dbReference type="Proteomes" id="UP001059893">
    <property type="component" value="Unassembled WGS sequence"/>
</dbReference>
<reference evidence="3" key="1">
    <citation type="submission" date="2021-01" db="EMBL/GenBank/DDBJ databases">
        <title>Deciphering the adaptive evolutionary patterns associated with biogeogrpahic diversity in the finger millet blast pathogen Magnaporthe oryzae in Eastern Africa.</title>
        <authorList>
            <person name="Onyema G."/>
            <person name="Shittu T.A."/>
            <person name="Dodsworth S."/>
            <person name="Devilliers S."/>
            <person name="Muthumeenakshi S."/>
            <person name="Sreenivasaprasad S."/>
        </authorList>
    </citation>
    <scope>NUCLEOTIDE SEQUENCE</scope>
    <source>
        <strain evidence="3">D15/s37</strain>
    </source>
</reference>
<proteinExistence type="predicted"/>
<evidence type="ECO:0000313" key="4">
    <source>
        <dbReference type="Proteomes" id="UP001059893"/>
    </source>
</evidence>
<keyword evidence="2" id="KW-0472">Membrane</keyword>
<sequence>MRVPCRLPDQDTICTAQNLSSVPRSPASSSARTSRRVRTTGEVEGFGRSQVWEMAVCTVPSWRWLPFPAVLAVFTLGLLIGLVTVDLRDHDLPEPGTIQRSRICRSQLANLA</sequence>
<feature type="compositionally biased region" description="Low complexity" evidence="1">
    <location>
        <begin position="20"/>
        <end position="32"/>
    </location>
</feature>